<dbReference type="AlphaFoldDB" id="A0A0W0GFC0"/>
<comment type="caution">
    <text evidence="3">The sequence shown here is derived from an EMBL/GenBank/DDBJ whole genome shotgun (WGS) entry which is preliminary data.</text>
</comment>
<evidence type="ECO:0000256" key="1">
    <source>
        <dbReference type="ARBA" id="ARBA00022737"/>
    </source>
</evidence>
<accession>A0A0W0GFC0</accession>
<evidence type="ECO:0000313" key="3">
    <source>
        <dbReference type="EMBL" id="KTB47255.1"/>
    </source>
</evidence>
<evidence type="ECO:0000259" key="2">
    <source>
        <dbReference type="PROSITE" id="PS51212"/>
    </source>
</evidence>
<dbReference type="InterPro" id="IPR002889">
    <property type="entry name" value="WSC_carb-bd"/>
</dbReference>
<gene>
    <name evidence="3" type="ORF">WG66_166</name>
</gene>
<dbReference type="PROSITE" id="PS51212">
    <property type="entry name" value="WSC"/>
    <property type="match status" value="1"/>
</dbReference>
<organism evidence="3 4">
    <name type="scientific">Moniliophthora roreri</name>
    <name type="common">Frosty pod rot fungus</name>
    <name type="synonym">Monilia roreri</name>
    <dbReference type="NCBI Taxonomy" id="221103"/>
    <lineage>
        <taxon>Eukaryota</taxon>
        <taxon>Fungi</taxon>
        <taxon>Dikarya</taxon>
        <taxon>Basidiomycota</taxon>
        <taxon>Agaricomycotina</taxon>
        <taxon>Agaricomycetes</taxon>
        <taxon>Agaricomycetidae</taxon>
        <taxon>Agaricales</taxon>
        <taxon>Marasmiineae</taxon>
        <taxon>Marasmiaceae</taxon>
        <taxon>Moniliophthora</taxon>
    </lineage>
</organism>
<evidence type="ECO:0000313" key="4">
    <source>
        <dbReference type="Proteomes" id="UP000054988"/>
    </source>
</evidence>
<dbReference type="PANTHER" id="PTHR45964:SF5">
    <property type="entry name" value="WSCD FAMILY MEMBER CG9164"/>
    <property type="match status" value="1"/>
</dbReference>
<protein>
    <recommendedName>
        <fullName evidence="2">WSC domain-containing protein</fullName>
    </recommendedName>
</protein>
<dbReference type="InterPro" id="IPR051589">
    <property type="entry name" value="Sialate-O-sulfotransferase"/>
</dbReference>
<dbReference type="PANTHER" id="PTHR45964">
    <property type="entry name" value="WSCD FAMILY MEMBER CG9164"/>
    <property type="match status" value="1"/>
</dbReference>
<dbReference type="Pfam" id="PF01822">
    <property type="entry name" value="WSC"/>
    <property type="match status" value="2"/>
</dbReference>
<dbReference type="EMBL" id="LATX01000074">
    <property type="protein sequence ID" value="KTB47255.1"/>
    <property type="molecule type" value="Genomic_DNA"/>
</dbReference>
<reference evidence="3 4" key="1">
    <citation type="submission" date="2015-12" db="EMBL/GenBank/DDBJ databases">
        <title>Draft genome sequence of Moniliophthora roreri, the causal agent of frosty pod rot of cacao.</title>
        <authorList>
            <person name="Aime M.C."/>
            <person name="Diaz-Valderrama J.R."/>
            <person name="Kijpornyongpan T."/>
            <person name="Phillips-Mora W."/>
        </authorList>
    </citation>
    <scope>NUCLEOTIDE SEQUENCE [LARGE SCALE GENOMIC DNA]</scope>
    <source>
        <strain evidence="3 4">MCA 2952</strain>
    </source>
</reference>
<dbReference type="SMART" id="SM00321">
    <property type="entry name" value="WSC"/>
    <property type="match status" value="1"/>
</dbReference>
<dbReference type="eggNOG" id="KOG4157">
    <property type="taxonomic scope" value="Eukaryota"/>
</dbReference>
<dbReference type="Proteomes" id="UP000054988">
    <property type="component" value="Unassembled WGS sequence"/>
</dbReference>
<proteinExistence type="predicted"/>
<name>A0A0W0GFC0_MONRR</name>
<feature type="domain" description="WSC" evidence="2">
    <location>
        <begin position="52"/>
        <end position="146"/>
    </location>
</feature>
<keyword evidence="1" id="KW-0677">Repeat</keyword>
<sequence>MSESIRSSAGCSSVMRPSNTFAALLALSVHSTMASPTLHARTAPDIVGHYGTWNHAGCFVDTPQRILPNQQDLSGKNTVEACLDVCAKYGFSLAGVEYGDQCFCGTTLNSQATLADGHAHACNMTCTANPHEVCGGSYAINVYEHAQPLSECGNWTLVGCAAEPKWREGEPRNLPFHPDQNIPISEMTVEKCLAGCARSHYTCAGLEYGQECCK</sequence>